<feature type="repeat" description="WD" evidence="3">
    <location>
        <begin position="851"/>
        <end position="877"/>
    </location>
</feature>
<evidence type="ECO:0000256" key="1">
    <source>
        <dbReference type="ARBA" id="ARBA00022574"/>
    </source>
</evidence>
<dbReference type="Pfam" id="PF00400">
    <property type="entry name" value="WD40"/>
    <property type="match status" value="7"/>
</dbReference>
<dbReference type="PROSITE" id="PS50082">
    <property type="entry name" value="WD_REPEATS_2"/>
    <property type="match status" value="8"/>
</dbReference>
<dbReference type="Gene3D" id="2.130.10.10">
    <property type="entry name" value="YVTN repeat-like/Quinoprotein amine dehydrogenase"/>
    <property type="match status" value="4"/>
</dbReference>
<feature type="repeat" description="WD" evidence="3">
    <location>
        <begin position="809"/>
        <end position="850"/>
    </location>
</feature>
<reference evidence="5 6" key="1">
    <citation type="submission" date="2019-03" db="EMBL/GenBank/DDBJ databases">
        <title>Draft genome sequences of novel Actinobacteria.</title>
        <authorList>
            <person name="Sahin N."/>
            <person name="Ay H."/>
            <person name="Saygin H."/>
        </authorList>
    </citation>
    <scope>NUCLEOTIDE SEQUENCE [LARGE SCALE GENOMIC DNA]</scope>
    <source>
        <strain evidence="5 6">DSM 41900</strain>
    </source>
</reference>
<dbReference type="InterPro" id="IPR001680">
    <property type="entry name" value="WD40_rpt"/>
</dbReference>
<dbReference type="OrthoDB" id="134501at2"/>
<dbReference type="InterPro" id="IPR019775">
    <property type="entry name" value="WD40_repeat_CS"/>
</dbReference>
<dbReference type="Pfam" id="PF20703">
    <property type="entry name" value="nSTAND1"/>
    <property type="match status" value="1"/>
</dbReference>
<dbReference type="Gene3D" id="3.40.50.300">
    <property type="entry name" value="P-loop containing nucleotide triphosphate hydrolases"/>
    <property type="match status" value="1"/>
</dbReference>
<dbReference type="InterPro" id="IPR015943">
    <property type="entry name" value="WD40/YVTN_repeat-like_dom_sf"/>
</dbReference>
<dbReference type="Proteomes" id="UP000295345">
    <property type="component" value="Unassembled WGS sequence"/>
</dbReference>
<feature type="repeat" description="WD" evidence="3">
    <location>
        <begin position="683"/>
        <end position="724"/>
    </location>
</feature>
<dbReference type="InterPro" id="IPR049052">
    <property type="entry name" value="nSTAND1"/>
</dbReference>
<dbReference type="PROSITE" id="PS00678">
    <property type="entry name" value="WD_REPEATS_1"/>
    <property type="match status" value="2"/>
</dbReference>
<dbReference type="SUPFAM" id="SSF50978">
    <property type="entry name" value="WD40 repeat-like"/>
    <property type="match status" value="1"/>
</dbReference>
<name>A0A4R4TQQ2_9ACTN</name>
<evidence type="ECO:0000259" key="4">
    <source>
        <dbReference type="SMART" id="SM00530"/>
    </source>
</evidence>
<feature type="repeat" description="WD" evidence="3">
    <location>
        <begin position="1055"/>
        <end position="1096"/>
    </location>
</feature>
<sequence length="1174" mass="123876">MGRRENPLDPATGPVERFAHELRELRRAAGGPTYRAMAEHVTYAAGTLSEAAAGDRLPSLPVALAYVRACGGDAVEWERRWRAASVAAHALPPPDDGGDSPYPGLARFEPTDQARFFGRERLVDDLAALVRDRRFAVLVGASGSGKSSLLRAGLIPVLRDATPETDRPAAIRILTPGEQPLRVHAPALKPAAGTRHTWVIVDQFEELFTLCQSREERAGFLDALLTAVETDGRLRVVVSLRADFYGRLAEHADLAEAVREATLLVAPMRREELRAAIVKPAAAQGLIVERALTARVISDIEGEPGGLPLMSHALRETWRRRRGRTLTLAEYEAAGGVHGAIAHTAEHFYTGLSADQSAITRHLLLRLITPGEGAQDTRRPTPRAELEAGEAADIGPLLAQLARARLVTVDEDTVDLAHEALITAWPRLHAWIDQDRQRLRVHRQLTEAAASWDELGRDAGALYRGSRLATAEEAFPPERHDQLTTLERTFLTTSLETRHREQRMAARATRRLRVLAGTLSLLLVFSLVATTVAVLQQRNATAAEQVARSRQLAAQSVALLASEPDLAALLAIEAYRTSPTAEATAGLYTAAALPLRHRLAAGDAPLWDLAFDSDGTLVTAGFDDTLRRWDATTGALLGTVQGSPADGFGSALFSPDGRTLATTGEDGVIRIRGTATGEQLTAIGGPSGYLTPLAFNQEGTVLATGTPEGSLHLYDTATGQPLDTPAGLTTSSTWAAFTPDGATLAAVGPDRVLRAQNLASGDILPFPNDPDEGVLASTLTPDGRALAVTDGTGAVRIHDMSTGRLQLTLTDAEASMDGLAFSPDGTVLAIVGRDDSTRLWDVATGRTLATLGGHTGPVQGLAFSPDGATLATAGGDGARIWNVDFGRGVPEIEIPDDMSTAVFSPDGQALATMDGDGVVRVADARTGDTRATLTGRAEFAATLAFSPDGATLAAGNETDVLLWDAASGQSLTTVRLGGLLNAVVFSPDGTVLATGDAGGAVRLIDRTTRRVRSSLSQADGVRALAFSPDGATLAASGSGAIRLWDLAGNRTRTTLPSPGEAVSALAFSPDGATLAAASADDTVRLWDMGTSRTRATLTGLTDSVESLLFNRDGTTLTAVEGNGTVRRWQLTLPKPAEAISGICRALNRDLTSEERALHLPDASARPLCPPEADG</sequence>
<evidence type="ECO:0000256" key="2">
    <source>
        <dbReference type="ARBA" id="ARBA00022737"/>
    </source>
</evidence>
<dbReference type="PANTHER" id="PTHR44129">
    <property type="entry name" value="WD REPEAT-CONTAINING PROTEIN POP1"/>
    <property type="match status" value="1"/>
</dbReference>
<keyword evidence="6" id="KW-1185">Reference proteome</keyword>
<dbReference type="InterPro" id="IPR001387">
    <property type="entry name" value="Cro/C1-type_HTH"/>
</dbReference>
<feature type="domain" description="HTH cro/C1-type" evidence="4">
    <location>
        <begin position="21"/>
        <end position="77"/>
    </location>
</feature>
<feature type="repeat" description="WD" evidence="3">
    <location>
        <begin position="933"/>
        <end position="973"/>
    </location>
</feature>
<feature type="repeat" description="WD" evidence="3">
    <location>
        <begin position="599"/>
        <end position="639"/>
    </location>
</feature>
<evidence type="ECO:0000313" key="5">
    <source>
        <dbReference type="EMBL" id="TDC79076.1"/>
    </source>
</evidence>
<feature type="repeat" description="WD" evidence="3">
    <location>
        <begin position="1014"/>
        <end position="1054"/>
    </location>
</feature>
<dbReference type="InterPro" id="IPR050349">
    <property type="entry name" value="WD_LIS1/nudF_dynein_reg"/>
</dbReference>
<dbReference type="InterPro" id="IPR011047">
    <property type="entry name" value="Quinoprotein_ADH-like_sf"/>
</dbReference>
<accession>A0A4R4TQQ2</accession>
<feature type="repeat" description="WD" evidence="3">
    <location>
        <begin position="1097"/>
        <end position="1130"/>
    </location>
</feature>
<dbReference type="SUPFAM" id="SSF50998">
    <property type="entry name" value="Quinoprotein alcohol dehydrogenase-like"/>
    <property type="match status" value="1"/>
</dbReference>
<dbReference type="AlphaFoldDB" id="A0A4R4TQQ2"/>
<dbReference type="CDD" id="cd00200">
    <property type="entry name" value="WD40"/>
    <property type="match status" value="2"/>
</dbReference>
<dbReference type="InterPro" id="IPR027417">
    <property type="entry name" value="P-loop_NTPase"/>
</dbReference>
<protein>
    <recommendedName>
        <fullName evidence="4">HTH cro/C1-type domain-containing protein</fullName>
    </recommendedName>
</protein>
<keyword evidence="1 3" id="KW-0853">WD repeat</keyword>
<gene>
    <name evidence="5" type="ORF">E1283_03470</name>
</gene>
<dbReference type="SUPFAM" id="SSF52540">
    <property type="entry name" value="P-loop containing nucleoside triphosphate hydrolases"/>
    <property type="match status" value="1"/>
</dbReference>
<dbReference type="EMBL" id="SMKI01000022">
    <property type="protein sequence ID" value="TDC79076.1"/>
    <property type="molecule type" value="Genomic_DNA"/>
</dbReference>
<evidence type="ECO:0000313" key="6">
    <source>
        <dbReference type="Proteomes" id="UP000295345"/>
    </source>
</evidence>
<keyword evidence="2" id="KW-0677">Repeat</keyword>
<evidence type="ECO:0000256" key="3">
    <source>
        <dbReference type="PROSITE-ProRule" id="PRU00221"/>
    </source>
</evidence>
<comment type="caution">
    <text evidence="5">The sequence shown here is derived from an EMBL/GenBank/DDBJ whole genome shotgun (WGS) entry which is preliminary data.</text>
</comment>
<dbReference type="InterPro" id="IPR036322">
    <property type="entry name" value="WD40_repeat_dom_sf"/>
</dbReference>
<dbReference type="RefSeq" id="WP_132816358.1">
    <property type="nucleotide sequence ID" value="NZ_SMKI01000022.1"/>
</dbReference>
<dbReference type="PROSITE" id="PS50294">
    <property type="entry name" value="WD_REPEATS_REGION"/>
    <property type="match status" value="2"/>
</dbReference>
<dbReference type="SMART" id="SM00530">
    <property type="entry name" value="HTH_XRE"/>
    <property type="match status" value="1"/>
</dbReference>
<proteinExistence type="predicted"/>
<organism evidence="5 6">
    <name type="scientific">Streptomyces hainanensis</name>
    <dbReference type="NCBI Taxonomy" id="402648"/>
    <lineage>
        <taxon>Bacteria</taxon>
        <taxon>Bacillati</taxon>
        <taxon>Actinomycetota</taxon>
        <taxon>Actinomycetes</taxon>
        <taxon>Kitasatosporales</taxon>
        <taxon>Streptomycetaceae</taxon>
        <taxon>Streptomyces</taxon>
    </lineage>
</organism>
<dbReference type="SMART" id="SM00320">
    <property type="entry name" value="WD40"/>
    <property type="match status" value="13"/>
</dbReference>